<dbReference type="GO" id="GO:0005886">
    <property type="term" value="C:plasma membrane"/>
    <property type="evidence" value="ECO:0007669"/>
    <property type="project" value="UniProtKB-SubCell"/>
</dbReference>
<dbReference type="PANTHER" id="PTHR23028:SF53">
    <property type="entry name" value="ACYL_TRANSF_3 DOMAIN-CONTAINING PROTEIN"/>
    <property type="match status" value="1"/>
</dbReference>
<dbReference type="InterPro" id="IPR043968">
    <property type="entry name" value="SGNH"/>
</dbReference>
<feature type="transmembrane region" description="Helical" evidence="8">
    <location>
        <begin position="70"/>
        <end position="89"/>
    </location>
</feature>
<name>A0A193SFC9_KLEPN</name>
<dbReference type="RefSeq" id="WP_004175256.1">
    <property type="nucleotide sequence ID" value="NZ_CAYAIX010000002.1"/>
</dbReference>
<evidence type="ECO:0000256" key="2">
    <source>
        <dbReference type="ARBA" id="ARBA00022475"/>
    </source>
</evidence>
<dbReference type="EMBL" id="LT174593">
    <property type="protein sequence ID" value="CZQ25205.1"/>
    <property type="molecule type" value="Genomic_DNA"/>
</dbReference>
<dbReference type="InterPro" id="IPR036514">
    <property type="entry name" value="SGNH_hydro_sf"/>
</dbReference>
<dbReference type="InterPro" id="IPR050879">
    <property type="entry name" value="Acyltransferase_3"/>
</dbReference>
<evidence type="ECO:0000256" key="5">
    <source>
        <dbReference type="ARBA" id="ARBA00022989"/>
    </source>
</evidence>
<dbReference type="EC" id="2.3.1.-" evidence="11"/>
<keyword evidence="3 11" id="KW-0808">Transferase</keyword>
<dbReference type="Gene3D" id="3.40.50.1110">
    <property type="entry name" value="SGNH hydrolase"/>
    <property type="match status" value="1"/>
</dbReference>
<gene>
    <name evidence="11" type="primary">wclK</name>
</gene>
<dbReference type="InterPro" id="IPR002656">
    <property type="entry name" value="Acyl_transf_3_dom"/>
</dbReference>
<feature type="transmembrane region" description="Helical" evidence="8">
    <location>
        <begin position="271"/>
        <end position="293"/>
    </location>
</feature>
<dbReference type="GO" id="GO:0016747">
    <property type="term" value="F:acyltransferase activity, transferring groups other than amino-acyl groups"/>
    <property type="evidence" value="ECO:0007669"/>
    <property type="project" value="InterPro"/>
</dbReference>
<feature type="transmembrane region" description="Helical" evidence="8">
    <location>
        <begin position="299"/>
        <end position="317"/>
    </location>
</feature>
<dbReference type="PANTHER" id="PTHR23028">
    <property type="entry name" value="ACETYLTRANSFERASE"/>
    <property type="match status" value="1"/>
</dbReference>
<evidence type="ECO:0000256" key="8">
    <source>
        <dbReference type="SAM" id="Phobius"/>
    </source>
</evidence>
<keyword evidence="7 11" id="KW-0012">Acyltransferase</keyword>
<feature type="transmembrane region" description="Helical" evidence="8">
    <location>
        <begin position="329"/>
        <end position="347"/>
    </location>
</feature>
<dbReference type="GO" id="GO:0016788">
    <property type="term" value="F:hydrolase activity, acting on ester bonds"/>
    <property type="evidence" value="ECO:0007669"/>
    <property type="project" value="UniProtKB-ARBA"/>
</dbReference>
<keyword evidence="5 8" id="KW-1133">Transmembrane helix</keyword>
<evidence type="ECO:0000256" key="7">
    <source>
        <dbReference type="ARBA" id="ARBA00023315"/>
    </source>
</evidence>
<dbReference type="AlphaFoldDB" id="A0A193SFC9"/>
<keyword evidence="2" id="KW-1003">Cell membrane</keyword>
<comment type="subcellular location">
    <subcellularLocation>
        <location evidence="1">Cell membrane</location>
        <topology evidence="1">Multi-pass membrane protein</topology>
    </subcellularLocation>
</comment>
<keyword evidence="4 8" id="KW-0812">Transmembrane</keyword>
<proteinExistence type="predicted"/>
<dbReference type="Pfam" id="PF01757">
    <property type="entry name" value="Acyl_transf_3"/>
    <property type="match status" value="1"/>
</dbReference>
<evidence type="ECO:0000256" key="1">
    <source>
        <dbReference type="ARBA" id="ARBA00004651"/>
    </source>
</evidence>
<evidence type="ECO:0000256" key="3">
    <source>
        <dbReference type="ARBA" id="ARBA00022679"/>
    </source>
</evidence>
<feature type="domain" description="SGNH" evidence="10">
    <location>
        <begin position="400"/>
        <end position="606"/>
    </location>
</feature>
<feature type="domain" description="Acyltransferase 3" evidence="9">
    <location>
        <begin position="5"/>
        <end position="318"/>
    </location>
</feature>
<evidence type="ECO:0000259" key="9">
    <source>
        <dbReference type="Pfam" id="PF01757"/>
    </source>
</evidence>
<dbReference type="SUPFAM" id="SSF52266">
    <property type="entry name" value="SGNH hydrolase"/>
    <property type="match status" value="1"/>
</dbReference>
<evidence type="ECO:0000313" key="11">
    <source>
        <dbReference type="EMBL" id="CZQ25205.1"/>
    </source>
</evidence>
<organism evidence="11">
    <name type="scientific">Klebsiella pneumoniae</name>
    <dbReference type="NCBI Taxonomy" id="573"/>
    <lineage>
        <taxon>Bacteria</taxon>
        <taxon>Pseudomonadati</taxon>
        <taxon>Pseudomonadota</taxon>
        <taxon>Gammaproteobacteria</taxon>
        <taxon>Enterobacterales</taxon>
        <taxon>Enterobacteriaceae</taxon>
        <taxon>Klebsiella/Raoultella group</taxon>
        <taxon>Klebsiella</taxon>
        <taxon>Klebsiella pneumoniae complex</taxon>
    </lineage>
</organism>
<keyword evidence="6 8" id="KW-0472">Membrane</keyword>
<protein>
    <submittedName>
        <fullName evidence="11">Acyltransferase family</fullName>
        <ecNumber evidence="11">2.3.1.-</ecNumber>
    </submittedName>
</protein>
<reference evidence="11" key="1">
    <citation type="submission" date="2016-02" db="EMBL/GenBank/DDBJ databases">
        <authorList>
            <person name="Wen L."/>
            <person name="He K."/>
            <person name="Yang H."/>
        </authorList>
    </citation>
    <scope>NUCLEOTIDE SEQUENCE</scope>
    <source>
        <strain evidence="11">AKPRH122047</strain>
    </source>
</reference>
<dbReference type="Pfam" id="PF19040">
    <property type="entry name" value="SGNH"/>
    <property type="match status" value="1"/>
</dbReference>
<evidence type="ECO:0000256" key="4">
    <source>
        <dbReference type="ARBA" id="ARBA00022692"/>
    </source>
</evidence>
<evidence type="ECO:0000256" key="6">
    <source>
        <dbReference type="ARBA" id="ARBA00023136"/>
    </source>
</evidence>
<evidence type="ECO:0000259" key="10">
    <source>
        <dbReference type="Pfam" id="PF19040"/>
    </source>
</evidence>
<dbReference type="GO" id="GO:0009103">
    <property type="term" value="P:lipopolysaccharide biosynthetic process"/>
    <property type="evidence" value="ECO:0007669"/>
    <property type="project" value="TreeGrafter"/>
</dbReference>
<reference evidence="11" key="2">
    <citation type="submission" date="2016-06" db="EMBL/GenBank/DDBJ databases">
        <title>Towards a vaccine: An investigation of Klebsiella pneumoniae surface antigens.</title>
        <authorList>
            <person name="Follador R."/>
            <person name="Heinz E."/>
            <person name="Wyres K.L."/>
            <person name="Ellington M.J."/>
            <person name="Kowarik M."/>
            <person name="Holt K.E."/>
            <person name="Thomson N.R."/>
        </authorList>
    </citation>
    <scope>NUCLEOTIDE SEQUENCE</scope>
    <source>
        <strain evidence="11">AKPRH122047</strain>
    </source>
</reference>
<feature type="transmembrane region" description="Helical" evidence="8">
    <location>
        <begin position="163"/>
        <end position="181"/>
    </location>
</feature>
<feature type="transmembrane region" description="Helical" evidence="8">
    <location>
        <begin position="30"/>
        <end position="49"/>
    </location>
</feature>
<sequence>MFRLDINGLRFIAVAMVVLFHFKIGYFYGGYAGVDVFFVISGFLMSEICKNKVGTKEWVIDFYKKRFKRIYPALAICVLFSFLLAITSTPPSMLKGLFYQVISALTFTSNLYYLKATSGYFTDAADSFVFLHTWSLSVEWQFYLVFPLLLFLASKVTRKFGQVIFYLILVLISFSICILLTKYNQIYSFYLLPSRAWELLIGVLASTVNIKNRAPRITEAVCLFVLIAFTAVVKESSNWPGFETLIPTLATAFLLHANVGNEKTLLRAKPLQFIGSCSYSIYLFHWPVVFWYYLNNIEFNFFNQLIGIIVSVILGYLSYSYIERNKSFTFFKLVLIALSVSAISLVSDKISITKFWMSKEILAMDRFHIYSSSDEGLAQFGNAKRICFLTSGFNNASNFSEDKCLVNNPSNNKPRLLLIGDSHAAEFYQAAKEYYPNHLVMQVTSSGCMPFIEAKGEKRCVDLMRGFYQKYINKYKFDIVLISANWVDGRKYYTDRQMVENIKHSVSILNAHSQHVFVLGQTKVFDTPFYRIALSGDPAKILRHELIEPKHFNDYLVNIFHEGDVNYIDLYDSECVNDNCRYISSDNYPLMFDNNHFTLPWSRLIMKNISIATPGVEK</sequence>
<accession>A0A193SFC9</accession>